<sequence length="62" mass="6987">LCHLQLLLHAAPPSTLPSSPICFFKRPTIISVESPGFIDSRYNQVSPQTLLSFPVRKHFCLH</sequence>
<protein>
    <submittedName>
        <fullName evidence="1">Receptor accessory protein 3</fullName>
    </submittedName>
</protein>
<reference evidence="1" key="2">
    <citation type="submission" date="2016-06" db="EMBL/GenBank/DDBJ databases">
        <title>The genome of a short-lived fish provides insights into sex chromosome evolution and the genetic control of aging.</title>
        <authorList>
            <person name="Reichwald K."/>
            <person name="Felder M."/>
            <person name="Petzold A."/>
            <person name="Koch P."/>
            <person name="Groth M."/>
            <person name="Platzer M."/>
        </authorList>
    </citation>
    <scope>NUCLEOTIDE SEQUENCE</scope>
    <source>
        <tissue evidence="1">Brain</tissue>
    </source>
</reference>
<dbReference type="AlphaFoldDB" id="A0A1A8U802"/>
<accession>A0A1A8U802</accession>
<evidence type="ECO:0000313" key="1">
    <source>
        <dbReference type="EMBL" id="SBS43716.1"/>
    </source>
</evidence>
<keyword evidence="1" id="KW-0675">Receptor</keyword>
<name>A0A1A8U802_NOTFU</name>
<feature type="non-terminal residue" evidence="1">
    <location>
        <position position="1"/>
    </location>
</feature>
<organism evidence="1">
    <name type="scientific">Nothobranchius furzeri</name>
    <name type="common">Turquoise killifish</name>
    <dbReference type="NCBI Taxonomy" id="105023"/>
    <lineage>
        <taxon>Eukaryota</taxon>
        <taxon>Metazoa</taxon>
        <taxon>Chordata</taxon>
        <taxon>Craniata</taxon>
        <taxon>Vertebrata</taxon>
        <taxon>Euteleostomi</taxon>
        <taxon>Actinopterygii</taxon>
        <taxon>Neopterygii</taxon>
        <taxon>Teleostei</taxon>
        <taxon>Neoteleostei</taxon>
        <taxon>Acanthomorphata</taxon>
        <taxon>Ovalentaria</taxon>
        <taxon>Atherinomorphae</taxon>
        <taxon>Cyprinodontiformes</taxon>
        <taxon>Nothobranchiidae</taxon>
        <taxon>Nothobranchius</taxon>
    </lineage>
</organism>
<dbReference type="EMBL" id="HAEJ01003259">
    <property type="protein sequence ID" value="SBS43716.1"/>
    <property type="molecule type" value="Transcribed_RNA"/>
</dbReference>
<gene>
    <name evidence="1" type="primary">REEP3</name>
</gene>
<reference evidence="1" key="1">
    <citation type="submission" date="2016-05" db="EMBL/GenBank/DDBJ databases">
        <authorList>
            <person name="Lavstsen T."/>
            <person name="Jespersen J.S."/>
        </authorList>
    </citation>
    <scope>NUCLEOTIDE SEQUENCE</scope>
    <source>
        <tissue evidence="1">Brain</tissue>
    </source>
</reference>
<proteinExistence type="predicted"/>